<organism evidence="3 4">
    <name type="scientific">Gulo gulo</name>
    <name type="common">Wolverine</name>
    <name type="synonym">Gluton</name>
    <dbReference type="NCBI Taxonomy" id="48420"/>
    <lineage>
        <taxon>Eukaryota</taxon>
        <taxon>Metazoa</taxon>
        <taxon>Chordata</taxon>
        <taxon>Craniata</taxon>
        <taxon>Vertebrata</taxon>
        <taxon>Euteleostomi</taxon>
        <taxon>Mammalia</taxon>
        <taxon>Eutheria</taxon>
        <taxon>Laurasiatheria</taxon>
        <taxon>Carnivora</taxon>
        <taxon>Caniformia</taxon>
        <taxon>Musteloidea</taxon>
        <taxon>Mustelidae</taxon>
        <taxon>Guloninae</taxon>
        <taxon>Gulo</taxon>
    </lineage>
</organism>
<keyword evidence="2" id="KW-0732">Signal</keyword>
<reference evidence="3 4" key="1">
    <citation type="submission" date="2018-10" db="EMBL/GenBank/DDBJ databases">
        <authorList>
            <person name="Ekblom R."/>
            <person name="Jareborg N."/>
        </authorList>
    </citation>
    <scope>NUCLEOTIDE SEQUENCE [LARGE SCALE GENOMIC DNA]</scope>
    <source>
        <tissue evidence="3">Muscle</tissue>
    </source>
</reference>
<evidence type="ECO:0000256" key="2">
    <source>
        <dbReference type="SAM" id="SignalP"/>
    </source>
</evidence>
<feature type="signal peptide" evidence="2">
    <location>
        <begin position="1"/>
        <end position="19"/>
    </location>
</feature>
<dbReference type="Proteomes" id="UP000269945">
    <property type="component" value="Unassembled WGS sequence"/>
</dbReference>
<evidence type="ECO:0000313" key="3">
    <source>
        <dbReference type="EMBL" id="VCW98277.1"/>
    </source>
</evidence>
<gene>
    <name evidence="3" type="ORF">BN2614_LOCUS4</name>
</gene>
<name>A0A9X9LWU2_GULGU</name>
<feature type="region of interest" description="Disordered" evidence="1">
    <location>
        <begin position="33"/>
        <end position="76"/>
    </location>
</feature>
<keyword evidence="4" id="KW-1185">Reference proteome</keyword>
<comment type="caution">
    <text evidence="3">The sequence shown here is derived from an EMBL/GenBank/DDBJ whole genome shotgun (WGS) entry which is preliminary data.</text>
</comment>
<feature type="compositionally biased region" description="Basic and acidic residues" evidence="1">
    <location>
        <begin position="63"/>
        <end position="76"/>
    </location>
</feature>
<sequence length="76" mass="8465">MQKECLVLVQCFLILQSNSQWFICKAVRKGLVKAGTGSPGSTTEELLGRTWPSPQTKASLASHDPRTQREGTHHRM</sequence>
<accession>A0A9X9LWU2</accession>
<protein>
    <recommendedName>
        <fullName evidence="5">Secreted protein</fullName>
    </recommendedName>
</protein>
<feature type="non-terminal residue" evidence="3">
    <location>
        <position position="76"/>
    </location>
</feature>
<dbReference type="EMBL" id="CYRY02025003">
    <property type="protein sequence ID" value="VCW98277.1"/>
    <property type="molecule type" value="Genomic_DNA"/>
</dbReference>
<proteinExistence type="predicted"/>
<evidence type="ECO:0000256" key="1">
    <source>
        <dbReference type="SAM" id="MobiDB-lite"/>
    </source>
</evidence>
<dbReference type="AlphaFoldDB" id="A0A9X9LWU2"/>
<evidence type="ECO:0000313" key="4">
    <source>
        <dbReference type="Proteomes" id="UP000269945"/>
    </source>
</evidence>
<evidence type="ECO:0008006" key="5">
    <source>
        <dbReference type="Google" id="ProtNLM"/>
    </source>
</evidence>
<feature type="chain" id="PRO_5040786338" description="Secreted protein" evidence="2">
    <location>
        <begin position="20"/>
        <end position="76"/>
    </location>
</feature>